<evidence type="ECO:0000313" key="1">
    <source>
        <dbReference type="EMBL" id="CDR44915.1"/>
    </source>
</evidence>
<dbReference type="AlphaFoldDB" id="A0A061B5Z1"/>
<protein>
    <submittedName>
        <fullName evidence="1">RHTO0S10e03136g1_1</fullName>
    </submittedName>
</protein>
<name>A0A061B5Z1_RHOTO</name>
<reference evidence="1" key="1">
    <citation type="journal article" date="2014" name="Genome Announc.">
        <title>Draft genome sequence of Rhodosporidium toruloides CECT1137, an oleaginous yeast of biotechnological interest.</title>
        <authorList>
            <person name="Morin N."/>
            <person name="Calcas X."/>
            <person name="Devillers H."/>
            <person name="Durrens P."/>
            <person name="Sherman D.J."/>
            <person name="Nicaud J.-M."/>
            <person name="Neuveglise C."/>
        </authorList>
    </citation>
    <scope>NUCLEOTIDE SEQUENCE</scope>
    <source>
        <strain evidence="1">CECT1137</strain>
    </source>
</reference>
<gene>
    <name evidence="1" type="ORF">RHTO0S_10e03136g</name>
</gene>
<proteinExistence type="predicted"/>
<sequence length="330" mass="37029">MYRRISIAARDATNRDSPTYRLLTHLAFRPEFRPFIEEVALDFSRCDSYRLWCVSAALRELTSVRAFDIPADFVEIAKGRFWDVGFATRETLRRFTVRSNQAGEFNDWHIERARLLPQGELRLLGGRKSAGVHLSPIFPSDLAILDVEISICPSCFDRLTIDSEETLTHLSILVRADDFDLSALYNLRSLTIMSRAVSISSAGNFFAAVSATLASAAELDHLHAVALTCGSGERSLWPKWISRTPSMPLHTCLPTSLLSLDIADARFDYDDLIPLTNKRNLPSLRRIILSKGTLGSMIWPFDKCEPELIKSTVEGHAANRGVLVEWMAEA</sequence>
<dbReference type="EMBL" id="LK052945">
    <property type="protein sequence ID" value="CDR44915.1"/>
    <property type="molecule type" value="Genomic_DNA"/>
</dbReference>
<organism evidence="1">
    <name type="scientific">Rhodotorula toruloides</name>
    <name type="common">Yeast</name>
    <name type="synonym">Rhodosporidium toruloides</name>
    <dbReference type="NCBI Taxonomy" id="5286"/>
    <lineage>
        <taxon>Eukaryota</taxon>
        <taxon>Fungi</taxon>
        <taxon>Dikarya</taxon>
        <taxon>Basidiomycota</taxon>
        <taxon>Pucciniomycotina</taxon>
        <taxon>Microbotryomycetes</taxon>
        <taxon>Sporidiobolales</taxon>
        <taxon>Sporidiobolaceae</taxon>
        <taxon>Rhodotorula</taxon>
    </lineage>
</organism>
<dbReference type="OrthoDB" id="10410751at2759"/>
<accession>A0A061B5Z1</accession>